<keyword evidence="6 14" id="KW-0132">Cell division</keyword>
<feature type="binding site" evidence="14">
    <location>
        <begin position="109"/>
        <end position="115"/>
    </location>
    <ligand>
        <name>ATP</name>
        <dbReference type="ChEBI" id="CHEBI:30616"/>
    </ligand>
</feature>
<evidence type="ECO:0000256" key="6">
    <source>
        <dbReference type="ARBA" id="ARBA00022618"/>
    </source>
</evidence>
<sequence>MKIHFIGIGGISMSGLANVCLNLNYTVSGSDVQNSPLVEDLKSKGALINLEQKADNITKDIDLIVYTAAIHPDNPEWIAANDSGIRMMTRSEFLGMVMSKYSNSIAISGTHGKTSTTSMISVIYSNLSMDPTILVGGNLQDINGNYRIGNSSNFITEACEYCDSFLDLFPTFALILNIEADHLDYFKDLDHIISSFHRFSLNVKQNGYVIANGDDENVRLATRDIENTVYFGMEEGNDAVIRSIRFNEQGQATFSLDFRGKLMGPFELHVPGSHNIFNASAAIMTAILNGLEEEDVKRGISLYKGVGRRFEYKGTYHGASVYDDYAHHPSEIKATLSASRYLNANKVVSIFQPHTYSRTRELLSDFASSFSDADVIIITDIYASREVDDGLVSSKQLVDKIVENGKEALYFQNSDEIESYLRSFIGNNDVIFTIGAGDVYKVGEYLTSKI</sequence>
<dbReference type="EMBL" id="JBHSHL010000020">
    <property type="protein sequence ID" value="MFC4804607.1"/>
    <property type="molecule type" value="Genomic_DNA"/>
</dbReference>
<dbReference type="Gene3D" id="3.40.50.720">
    <property type="entry name" value="NAD(P)-binding Rossmann-like Domain"/>
    <property type="match status" value="1"/>
</dbReference>
<dbReference type="InterPro" id="IPR036565">
    <property type="entry name" value="Mur-like_cat_sf"/>
</dbReference>
<evidence type="ECO:0000259" key="17">
    <source>
        <dbReference type="Pfam" id="PF08245"/>
    </source>
</evidence>
<dbReference type="InterPro" id="IPR050061">
    <property type="entry name" value="MurCDEF_pg_biosynth"/>
</dbReference>
<comment type="caution">
    <text evidence="18">The sequence shown here is derived from an EMBL/GenBank/DDBJ whole genome shotgun (WGS) entry which is preliminary data.</text>
</comment>
<reference evidence="19" key="1">
    <citation type="journal article" date="2019" name="Int. J. Syst. Evol. Microbiol.">
        <title>The Global Catalogue of Microorganisms (GCM) 10K type strain sequencing project: providing services to taxonomists for standard genome sequencing and annotation.</title>
        <authorList>
            <consortium name="The Broad Institute Genomics Platform"/>
            <consortium name="The Broad Institute Genome Sequencing Center for Infectious Disease"/>
            <person name="Wu L."/>
            <person name="Ma J."/>
        </authorList>
    </citation>
    <scope>NUCLEOTIDE SEQUENCE [LARGE SCALE GENOMIC DNA]</scope>
    <source>
        <strain evidence="19">CCUG 46385</strain>
    </source>
</reference>
<dbReference type="Pfam" id="PF01225">
    <property type="entry name" value="Mur_ligase"/>
    <property type="match status" value="1"/>
</dbReference>
<evidence type="ECO:0000256" key="7">
    <source>
        <dbReference type="ARBA" id="ARBA00022741"/>
    </source>
</evidence>
<gene>
    <name evidence="14 18" type="primary">murC</name>
    <name evidence="18" type="ORF">ACFO4R_05870</name>
</gene>
<comment type="similarity">
    <text evidence="14">Belongs to the MurCDEF family.</text>
</comment>
<evidence type="ECO:0000256" key="4">
    <source>
        <dbReference type="ARBA" id="ARBA00022490"/>
    </source>
</evidence>
<organism evidence="18 19">
    <name type="scientific">Filifactor villosus</name>
    <dbReference type="NCBI Taxonomy" id="29374"/>
    <lineage>
        <taxon>Bacteria</taxon>
        <taxon>Bacillati</taxon>
        <taxon>Bacillota</taxon>
        <taxon>Clostridia</taxon>
        <taxon>Peptostreptococcales</taxon>
        <taxon>Filifactoraceae</taxon>
        <taxon>Filifactor</taxon>
    </lineage>
</organism>
<keyword evidence="12 14" id="KW-0961">Cell wall biogenesis/degradation</keyword>
<name>A0ABV9QLM2_9FIRM</name>
<keyword evidence="7 14" id="KW-0547">Nucleotide-binding</keyword>
<dbReference type="PANTHER" id="PTHR43445:SF3">
    <property type="entry name" value="UDP-N-ACETYLMURAMATE--L-ALANINE LIGASE"/>
    <property type="match status" value="1"/>
</dbReference>
<dbReference type="RefSeq" id="WP_379788119.1">
    <property type="nucleotide sequence ID" value="NZ_JBHSHL010000020.1"/>
</dbReference>
<dbReference type="SUPFAM" id="SSF53623">
    <property type="entry name" value="MurD-like peptide ligases, catalytic domain"/>
    <property type="match status" value="1"/>
</dbReference>
<proteinExistence type="inferred from homology"/>
<keyword evidence="4 14" id="KW-0963">Cytoplasm</keyword>
<comment type="catalytic activity">
    <reaction evidence="13 14">
        <text>UDP-N-acetyl-alpha-D-muramate + L-alanine + ATP = UDP-N-acetyl-alpha-D-muramoyl-L-alanine + ADP + phosphate + H(+)</text>
        <dbReference type="Rhea" id="RHEA:23372"/>
        <dbReference type="ChEBI" id="CHEBI:15378"/>
        <dbReference type="ChEBI" id="CHEBI:30616"/>
        <dbReference type="ChEBI" id="CHEBI:43474"/>
        <dbReference type="ChEBI" id="CHEBI:57972"/>
        <dbReference type="ChEBI" id="CHEBI:70757"/>
        <dbReference type="ChEBI" id="CHEBI:83898"/>
        <dbReference type="ChEBI" id="CHEBI:456216"/>
        <dbReference type="EC" id="6.3.2.8"/>
    </reaction>
</comment>
<evidence type="ECO:0000256" key="12">
    <source>
        <dbReference type="ARBA" id="ARBA00023316"/>
    </source>
</evidence>
<dbReference type="Gene3D" id="3.90.190.20">
    <property type="entry name" value="Mur ligase, C-terminal domain"/>
    <property type="match status" value="1"/>
</dbReference>
<evidence type="ECO:0000313" key="19">
    <source>
        <dbReference type="Proteomes" id="UP001595916"/>
    </source>
</evidence>
<evidence type="ECO:0000259" key="15">
    <source>
        <dbReference type="Pfam" id="PF01225"/>
    </source>
</evidence>
<dbReference type="Proteomes" id="UP001595916">
    <property type="component" value="Unassembled WGS sequence"/>
</dbReference>
<evidence type="ECO:0000256" key="1">
    <source>
        <dbReference type="ARBA" id="ARBA00004496"/>
    </source>
</evidence>
<keyword evidence="8 14" id="KW-0067">ATP-binding</keyword>
<accession>A0ABV9QLM2</accession>
<dbReference type="SUPFAM" id="SSF51984">
    <property type="entry name" value="MurCD N-terminal domain"/>
    <property type="match status" value="1"/>
</dbReference>
<dbReference type="Pfam" id="PF02875">
    <property type="entry name" value="Mur_ligase_C"/>
    <property type="match status" value="1"/>
</dbReference>
<keyword evidence="19" id="KW-1185">Reference proteome</keyword>
<evidence type="ECO:0000256" key="13">
    <source>
        <dbReference type="ARBA" id="ARBA00047833"/>
    </source>
</evidence>
<dbReference type="InterPro" id="IPR000713">
    <property type="entry name" value="Mur_ligase_N"/>
</dbReference>
<protein>
    <recommendedName>
        <fullName evidence="3 14">UDP-N-acetylmuramate--L-alanine ligase</fullName>
        <ecNumber evidence="3 14">6.3.2.8</ecNumber>
    </recommendedName>
    <alternativeName>
        <fullName evidence="14">UDP-N-acetylmuramoyl-L-alanine synthetase</fullName>
    </alternativeName>
</protein>
<feature type="domain" description="Mur ligase C-terminal" evidence="16">
    <location>
        <begin position="308"/>
        <end position="437"/>
    </location>
</feature>
<dbReference type="NCBIfam" id="TIGR01082">
    <property type="entry name" value="murC"/>
    <property type="match status" value="1"/>
</dbReference>
<evidence type="ECO:0000256" key="5">
    <source>
        <dbReference type="ARBA" id="ARBA00022598"/>
    </source>
</evidence>
<evidence type="ECO:0000313" key="18">
    <source>
        <dbReference type="EMBL" id="MFC4804607.1"/>
    </source>
</evidence>
<evidence type="ECO:0000256" key="10">
    <source>
        <dbReference type="ARBA" id="ARBA00022984"/>
    </source>
</evidence>
<dbReference type="PANTHER" id="PTHR43445">
    <property type="entry name" value="UDP-N-ACETYLMURAMATE--L-ALANINE LIGASE-RELATED"/>
    <property type="match status" value="1"/>
</dbReference>
<feature type="domain" description="Mur ligase central" evidence="17">
    <location>
        <begin position="107"/>
        <end position="285"/>
    </location>
</feature>
<dbReference type="Pfam" id="PF08245">
    <property type="entry name" value="Mur_ligase_M"/>
    <property type="match status" value="1"/>
</dbReference>
<dbReference type="InterPro" id="IPR004101">
    <property type="entry name" value="Mur_ligase_C"/>
</dbReference>
<keyword evidence="5 14" id="KW-0436">Ligase</keyword>
<comment type="subcellular location">
    <subcellularLocation>
        <location evidence="1 14">Cytoplasm</location>
    </subcellularLocation>
</comment>
<evidence type="ECO:0000256" key="11">
    <source>
        <dbReference type="ARBA" id="ARBA00023306"/>
    </source>
</evidence>
<feature type="domain" description="Mur ligase N-terminal catalytic" evidence="15">
    <location>
        <begin position="2"/>
        <end position="101"/>
    </location>
</feature>
<comment type="function">
    <text evidence="14">Cell wall formation.</text>
</comment>
<dbReference type="HAMAP" id="MF_00046">
    <property type="entry name" value="MurC"/>
    <property type="match status" value="1"/>
</dbReference>
<keyword evidence="10 14" id="KW-0573">Peptidoglycan synthesis</keyword>
<evidence type="ECO:0000256" key="8">
    <source>
        <dbReference type="ARBA" id="ARBA00022840"/>
    </source>
</evidence>
<evidence type="ECO:0000256" key="14">
    <source>
        <dbReference type="HAMAP-Rule" id="MF_00046"/>
    </source>
</evidence>
<comment type="pathway">
    <text evidence="2 14">Cell wall biogenesis; peptidoglycan biosynthesis.</text>
</comment>
<evidence type="ECO:0000256" key="3">
    <source>
        <dbReference type="ARBA" id="ARBA00012211"/>
    </source>
</evidence>
<dbReference type="EC" id="6.3.2.8" evidence="3 14"/>
<keyword evidence="9 14" id="KW-0133">Cell shape</keyword>
<dbReference type="InterPro" id="IPR005758">
    <property type="entry name" value="UDP-N-AcMur_Ala_ligase_MurC"/>
</dbReference>
<dbReference type="Gene3D" id="3.40.1190.10">
    <property type="entry name" value="Mur-like, catalytic domain"/>
    <property type="match status" value="1"/>
</dbReference>
<dbReference type="InterPro" id="IPR013221">
    <property type="entry name" value="Mur_ligase_cen"/>
</dbReference>
<keyword evidence="11 14" id="KW-0131">Cell cycle</keyword>
<dbReference type="SUPFAM" id="SSF53244">
    <property type="entry name" value="MurD-like peptide ligases, peptide-binding domain"/>
    <property type="match status" value="1"/>
</dbReference>
<dbReference type="InterPro" id="IPR036615">
    <property type="entry name" value="Mur_ligase_C_dom_sf"/>
</dbReference>
<dbReference type="GO" id="GO:0008763">
    <property type="term" value="F:UDP-N-acetylmuramate-L-alanine ligase activity"/>
    <property type="evidence" value="ECO:0007669"/>
    <property type="project" value="UniProtKB-EC"/>
</dbReference>
<evidence type="ECO:0000256" key="2">
    <source>
        <dbReference type="ARBA" id="ARBA00004752"/>
    </source>
</evidence>
<evidence type="ECO:0000256" key="9">
    <source>
        <dbReference type="ARBA" id="ARBA00022960"/>
    </source>
</evidence>
<evidence type="ECO:0000259" key="16">
    <source>
        <dbReference type="Pfam" id="PF02875"/>
    </source>
</evidence>